<dbReference type="AlphaFoldDB" id="A0AAE4Z8U7"/>
<feature type="chain" id="PRO_5041986747" description="Lipoprotein" evidence="2">
    <location>
        <begin position="26"/>
        <end position="58"/>
    </location>
</feature>
<accession>A0AAE4Z8U7</accession>
<gene>
    <name evidence="3" type="ORF">GWO12_04190</name>
</gene>
<evidence type="ECO:0000256" key="2">
    <source>
        <dbReference type="SAM" id="SignalP"/>
    </source>
</evidence>
<proteinExistence type="predicted"/>
<evidence type="ECO:0000313" key="3">
    <source>
        <dbReference type="EMBL" id="NIR74301.1"/>
    </source>
</evidence>
<name>A0AAE4Z8U7_9BACT</name>
<evidence type="ECO:0008006" key="5">
    <source>
        <dbReference type="Google" id="ProtNLM"/>
    </source>
</evidence>
<dbReference type="PROSITE" id="PS51257">
    <property type="entry name" value="PROKAR_LIPOPROTEIN"/>
    <property type="match status" value="1"/>
</dbReference>
<evidence type="ECO:0000256" key="1">
    <source>
        <dbReference type="SAM" id="MobiDB-lite"/>
    </source>
</evidence>
<sequence length="58" mass="6054">MARLTTHFPIAKTLIAASIALTACADRNEPTSPFGGPPPDVHPAIAVEPGECTAQGWR</sequence>
<feature type="signal peptide" evidence="2">
    <location>
        <begin position="1"/>
        <end position="25"/>
    </location>
</feature>
<comment type="caution">
    <text evidence="3">The sequence shown here is derived from an EMBL/GenBank/DDBJ whole genome shotgun (WGS) entry which is preliminary data.</text>
</comment>
<evidence type="ECO:0000313" key="4">
    <source>
        <dbReference type="Proteomes" id="UP000702544"/>
    </source>
</evidence>
<feature type="region of interest" description="Disordered" evidence="1">
    <location>
        <begin position="30"/>
        <end position="58"/>
    </location>
</feature>
<dbReference type="EMBL" id="JAACAK010000032">
    <property type="protein sequence ID" value="NIR74301.1"/>
    <property type="molecule type" value="Genomic_DNA"/>
</dbReference>
<protein>
    <recommendedName>
        <fullName evidence="5">Lipoprotein</fullName>
    </recommendedName>
</protein>
<keyword evidence="2" id="KW-0732">Signal</keyword>
<organism evidence="3 4">
    <name type="scientific">Candidatus Kutchimonas denitrificans</name>
    <dbReference type="NCBI Taxonomy" id="3056748"/>
    <lineage>
        <taxon>Bacteria</taxon>
        <taxon>Pseudomonadati</taxon>
        <taxon>Gemmatimonadota</taxon>
        <taxon>Gemmatimonadia</taxon>
        <taxon>Candidatus Palauibacterales</taxon>
        <taxon>Candidatus Palauibacteraceae</taxon>
        <taxon>Candidatus Kutchimonas</taxon>
    </lineage>
</organism>
<reference evidence="3 4" key="1">
    <citation type="submission" date="2020-01" db="EMBL/GenBank/DDBJ databases">
        <title>Genomes assembled from Gulf of Kutch pelagic sediment metagenomes.</title>
        <authorList>
            <person name="Chandrashekar M."/>
            <person name="Mahajan M.S."/>
            <person name="Dave K.J."/>
            <person name="Vatsa P."/>
            <person name="Nathani N.M."/>
        </authorList>
    </citation>
    <scope>NUCLEOTIDE SEQUENCE [LARGE SCALE GENOMIC DNA]</scope>
    <source>
        <strain evidence="3">KS3-K002</strain>
    </source>
</reference>
<dbReference type="Proteomes" id="UP000702544">
    <property type="component" value="Unassembled WGS sequence"/>
</dbReference>